<dbReference type="GO" id="GO:0035348">
    <property type="term" value="P:acetyl-CoA transmembrane transport"/>
    <property type="evidence" value="ECO:0007669"/>
    <property type="project" value="InterPro"/>
</dbReference>
<gene>
    <name evidence="7" type="primary">Slc33a1_2</name>
    <name evidence="7" type="ORF">Bhyg_03715</name>
</gene>
<feature type="transmembrane region" description="Helical" evidence="6">
    <location>
        <begin position="386"/>
        <end position="404"/>
    </location>
</feature>
<evidence type="ECO:0000256" key="6">
    <source>
        <dbReference type="SAM" id="Phobius"/>
    </source>
</evidence>
<keyword evidence="8" id="KW-1185">Reference proteome</keyword>
<dbReference type="InterPro" id="IPR004752">
    <property type="entry name" value="AmpG_permease/AT-1"/>
</dbReference>
<reference evidence="7" key="1">
    <citation type="submission" date="2022-07" db="EMBL/GenBank/DDBJ databases">
        <authorList>
            <person name="Trinca V."/>
            <person name="Uliana J.V.C."/>
            <person name="Torres T.T."/>
            <person name="Ward R.J."/>
            <person name="Monesi N."/>
        </authorList>
    </citation>
    <scope>NUCLEOTIDE SEQUENCE</scope>
    <source>
        <strain evidence="7">HSMRA1968</strain>
        <tissue evidence="7">Whole embryos</tissue>
    </source>
</reference>
<name>A0A9Q0S9K4_9DIPT</name>
<feature type="transmembrane region" description="Helical" evidence="6">
    <location>
        <begin position="357"/>
        <end position="374"/>
    </location>
</feature>
<dbReference type="PANTHER" id="PTHR12778">
    <property type="entry name" value="SOLUTE CARRIER FAMILY 33 ACETYL-COA TRANSPORTER -RELATED"/>
    <property type="match status" value="1"/>
</dbReference>
<dbReference type="OrthoDB" id="6415790at2759"/>
<feature type="transmembrane region" description="Helical" evidence="6">
    <location>
        <begin position="294"/>
        <end position="312"/>
    </location>
</feature>
<evidence type="ECO:0000256" key="3">
    <source>
        <dbReference type="ARBA" id="ARBA00022989"/>
    </source>
</evidence>
<feature type="transmembrane region" description="Helical" evidence="6">
    <location>
        <begin position="201"/>
        <end position="224"/>
    </location>
</feature>
<feature type="transmembrane region" description="Helical" evidence="6">
    <location>
        <begin position="156"/>
        <end position="181"/>
    </location>
</feature>
<dbReference type="InterPro" id="IPR036259">
    <property type="entry name" value="MFS_trans_sf"/>
</dbReference>
<organism evidence="7 8">
    <name type="scientific">Pseudolycoriella hygida</name>
    <dbReference type="NCBI Taxonomy" id="35572"/>
    <lineage>
        <taxon>Eukaryota</taxon>
        <taxon>Metazoa</taxon>
        <taxon>Ecdysozoa</taxon>
        <taxon>Arthropoda</taxon>
        <taxon>Hexapoda</taxon>
        <taxon>Insecta</taxon>
        <taxon>Pterygota</taxon>
        <taxon>Neoptera</taxon>
        <taxon>Endopterygota</taxon>
        <taxon>Diptera</taxon>
        <taxon>Nematocera</taxon>
        <taxon>Sciaroidea</taxon>
        <taxon>Sciaridae</taxon>
        <taxon>Pseudolycoriella</taxon>
    </lineage>
</organism>
<proteinExistence type="predicted"/>
<dbReference type="Pfam" id="PF13000">
    <property type="entry name" value="Acatn"/>
    <property type="match status" value="3"/>
</dbReference>
<keyword evidence="4 6" id="KW-0472">Membrane</keyword>
<feature type="region of interest" description="Disordered" evidence="5">
    <location>
        <begin position="1"/>
        <end position="23"/>
    </location>
</feature>
<feature type="transmembrane region" description="Helical" evidence="6">
    <location>
        <begin position="262"/>
        <end position="282"/>
    </location>
</feature>
<dbReference type="InterPro" id="IPR024371">
    <property type="entry name" value="AcetylCoA_trans_1-like"/>
</dbReference>
<evidence type="ECO:0000313" key="8">
    <source>
        <dbReference type="Proteomes" id="UP001151699"/>
    </source>
</evidence>
<comment type="caution">
    <text evidence="7">The sequence shown here is derived from an EMBL/GenBank/DDBJ whole genome shotgun (WGS) entry which is preliminary data.</text>
</comment>
<feature type="transmembrane region" description="Helical" evidence="6">
    <location>
        <begin position="33"/>
        <end position="57"/>
    </location>
</feature>
<dbReference type="GO" id="GO:0008521">
    <property type="term" value="F:acetyl-CoA transmembrane transporter activity"/>
    <property type="evidence" value="ECO:0007669"/>
    <property type="project" value="InterPro"/>
</dbReference>
<accession>A0A9Q0S9K4</accession>
<evidence type="ECO:0000256" key="2">
    <source>
        <dbReference type="ARBA" id="ARBA00022692"/>
    </source>
</evidence>
<dbReference type="EMBL" id="WJQU01000001">
    <property type="protein sequence ID" value="KAJ6648485.1"/>
    <property type="molecule type" value="Genomic_DNA"/>
</dbReference>
<evidence type="ECO:0000256" key="5">
    <source>
        <dbReference type="SAM" id="MobiDB-lite"/>
    </source>
</evidence>
<dbReference type="PANTHER" id="PTHR12778:SF9">
    <property type="entry name" value="ACETYL-COENZYME A TRANSPORTER 1"/>
    <property type="match status" value="1"/>
</dbReference>
<dbReference type="AlphaFoldDB" id="A0A9Q0S9K4"/>
<dbReference type="GO" id="GO:0016020">
    <property type="term" value="C:membrane"/>
    <property type="evidence" value="ECO:0007669"/>
    <property type="project" value="UniProtKB-SubCell"/>
</dbReference>
<keyword evidence="3 6" id="KW-1133">Transmembrane helix</keyword>
<dbReference type="Proteomes" id="UP001151699">
    <property type="component" value="Chromosome A"/>
</dbReference>
<evidence type="ECO:0000256" key="1">
    <source>
        <dbReference type="ARBA" id="ARBA00004141"/>
    </source>
</evidence>
<evidence type="ECO:0000256" key="4">
    <source>
        <dbReference type="ARBA" id="ARBA00023136"/>
    </source>
</evidence>
<sequence length="511" mass="57204">MRNRKADSAENQTDDKIEGNHGKMDLKGDHGNIAILLLLYLLQGVPLGISGSVPILLQNRGISYVQQAGFTFAFYPENIMGAYGGFSLHQTIWTKKKLADSSANFSGALHEWMGDATKGPQIIWLASGFFVSNFLAATQDVAVDGWALTMLKRDNVGYAATCNAVGQTAGGFLGYVVFLVLESKEFSNKYVFSEPREEGLVTLGGYLRFWGMIFLGVTILIAIFKREKSDAESGLEENPDYGITKAYPVLWKILKLKPIIRLSLIFLTAKVSFAACDAITTLKLIEYGVPKDKVALLSIPLVPLEVLLPFFISRFTSGPRPMAFYIKMYPYRLIVSVVIVMFAYWTPAMIINDGKTITIPIYFYVAIVSIYIVYQIPLRGMFVTHMAFINLGGMWLKTFCLWLVDFITWKSCVFDGAALGNSTFSLTDNTCANKEEQSECLSNGGTCRTDIDGYYVQVALNVIYGVIWIQWAKRVIKYLEDVPRHEWHVLSKRPPNEDETPLNEIVSVEKK</sequence>
<protein>
    <submittedName>
        <fullName evidence="7">Acetyl-coenzyme A transporter 1</fullName>
    </submittedName>
</protein>
<evidence type="ECO:0000313" key="7">
    <source>
        <dbReference type="EMBL" id="KAJ6648485.1"/>
    </source>
</evidence>
<keyword evidence="2 6" id="KW-0812">Transmembrane</keyword>
<comment type="subcellular location">
    <subcellularLocation>
        <location evidence="1">Membrane</location>
        <topology evidence="1">Multi-pass membrane protein</topology>
    </subcellularLocation>
</comment>
<feature type="transmembrane region" description="Helical" evidence="6">
    <location>
        <begin position="333"/>
        <end position="351"/>
    </location>
</feature>
<dbReference type="SUPFAM" id="SSF103473">
    <property type="entry name" value="MFS general substrate transporter"/>
    <property type="match status" value="1"/>
</dbReference>